<dbReference type="Proteomes" id="UP000028501">
    <property type="component" value="Chromosome"/>
</dbReference>
<dbReference type="AlphaFoldDB" id="A0A075WEF1"/>
<dbReference type="HOGENOM" id="CLU_1673884_0_0_2"/>
<dbReference type="GeneID" id="24795109"/>
<organism evidence="1 2">
    <name type="scientific">Archaeoglobus fulgidus DSM 8774</name>
    <dbReference type="NCBI Taxonomy" id="1344584"/>
    <lineage>
        <taxon>Archaea</taxon>
        <taxon>Methanobacteriati</taxon>
        <taxon>Methanobacteriota</taxon>
        <taxon>Archaeoglobi</taxon>
        <taxon>Archaeoglobales</taxon>
        <taxon>Archaeoglobaceae</taxon>
        <taxon>Archaeoglobus</taxon>
    </lineage>
</organism>
<proteinExistence type="predicted"/>
<gene>
    <name evidence="1" type="ORF">AFULGI_00016090</name>
</gene>
<protein>
    <submittedName>
        <fullName evidence="1">Uncharacterized protein</fullName>
    </submittedName>
</protein>
<evidence type="ECO:0000313" key="2">
    <source>
        <dbReference type="Proteomes" id="UP000028501"/>
    </source>
</evidence>
<dbReference type="KEGG" id="afg:AFULGI_00016090"/>
<accession>A0A075WEF1</accession>
<name>A0A075WEF1_ARCFL</name>
<dbReference type="RefSeq" id="WP_048095728.1">
    <property type="nucleotide sequence ID" value="NZ_CP006577.1"/>
</dbReference>
<evidence type="ECO:0000313" key="1">
    <source>
        <dbReference type="EMBL" id="AIG98371.1"/>
    </source>
</evidence>
<sequence length="157" mass="17712">MFKEFEKIHKEIEKEIKKIGAKAISPLVPPETRTEKKLLREETYFICAICRKELGPVDSKKWAKLLEFTFHGLNIARGVINPADPLSVVCIATGTLGIGKTLFGDSSLNLLEIPKKELEKREIGKQYLIQCPSCARWVCIDCWNTKTGECKACSAER</sequence>
<dbReference type="EMBL" id="CP006577">
    <property type="protein sequence ID" value="AIG98371.1"/>
    <property type="molecule type" value="Genomic_DNA"/>
</dbReference>
<reference evidence="1 2" key="1">
    <citation type="submission" date="2013-07" db="EMBL/GenBank/DDBJ databases">
        <title>Genome of Archaeoglobus fulgidus.</title>
        <authorList>
            <person name="Fiebig A."/>
            <person name="Birkeland N.-K."/>
        </authorList>
    </citation>
    <scope>NUCLEOTIDE SEQUENCE [LARGE SCALE GENOMIC DNA]</scope>
    <source>
        <strain evidence="1 2">DSM 8774</strain>
    </source>
</reference>